<evidence type="ECO:0000256" key="12">
    <source>
        <dbReference type="SAM" id="Phobius"/>
    </source>
</evidence>
<evidence type="ECO:0000313" key="16">
    <source>
        <dbReference type="Proteomes" id="UP001163823"/>
    </source>
</evidence>
<evidence type="ECO:0000313" key="15">
    <source>
        <dbReference type="EMBL" id="KAJ7968527.1"/>
    </source>
</evidence>
<evidence type="ECO:0000256" key="13">
    <source>
        <dbReference type="SAM" id="SignalP"/>
    </source>
</evidence>
<dbReference type="PANTHER" id="PTHR48052">
    <property type="entry name" value="UNNAMED PRODUCT"/>
    <property type="match status" value="1"/>
</dbReference>
<dbReference type="AlphaFoldDB" id="A0AAD7M261"/>
<reference evidence="15" key="1">
    <citation type="journal article" date="2023" name="Science">
        <title>Elucidation of the pathway for biosynthesis of saponin adjuvants from the soapbark tree.</title>
        <authorList>
            <person name="Reed J."/>
            <person name="Orme A."/>
            <person name="El-Demerdash A."/>
            <person name="Owen C."/>
            <person name="Martin L.B.B."/>
            <person name="Misra R.C."/>
            <person name="Kikuchi S."/>
            <person name="Rejzek M."/>
            <person name="Martin A.C."/>
            <person name="Harkess A."/>
            <person name="Leebens-Mack J."/>
            <person name="Louveau T."/>
            <person name="Stephenson M.J."/>
            <person name="Osbourn A."/>
        </authorList>
    </citation>
    <scope>NUCLEOTIDE SEQUENCE</scope>
    <source>
        <strain evidence="15">S10</strain>
    </source>
</reference>
<evidence type="ECO:0000256" key="3">
    <source>
        <dbReference type="ARBA" id="ARBA00022475"/>
    </source>
</evidence>
<keyword evidence="11" id="KW-0325">Glycoprotein</keyword>
<protein>
    <submittedName>
        <fullName evidence="15">Leucine-rich repeat receptor protein kinase</fullName>
    </submittedName>
</protein>
<dbReference type="PANTHER" id="PTHR48052:SF8">
    <property type="entry name" value="LRR RECEPTOR-LIKE SERINE_THREONINE-PROTEIN KINASE FLS2"/>
    <property type="match status" value="1"/>
</dbReference>
<evidence type="ECO:0000256" key="7">
    <source>
        <dbReference type="ARBA" id="ARBA00022737"/>
    </source>
</evidence>
<evidence type="ECO:0000256" key="6">
    <source>
        <dbReference type="ARBA" id="ARBA00022729"/>
    </source>
</evidence>
<evidence type="ECO:0000256" key="10">
    <source>
        <dbReference type="ARBA" id="ARBA00023170"/>
    </source>
</evidence>
<comment type="caution">
    <text evidence="15">The sequence shown here is derived from an EMBL/GenBank/DDBJ whole genome shotgun (WGS) entry which is preliminary data.</text>
</comment>
<keyword evidence="6 13" id="KW-0732">Signal</keyword>
<keyword evidence="10 15" id="KW-0675">Receptor</keyword>
<feature type="transmembrane region" description="Helical" evidence="12">
    <location>
        <begin position="883"/>
        <end position="905"/>
    </location>
</feature>
<gene>
    <name evidence="15" type="ORF">O6P43_012618</name>
</gene>
<dbReference type="InterPro" id="IPR003591">
    <property type="entry name" value="Leu-rich_rpt_typical-subtyp"/>
</dbReference>
<dbReference type="Proteomes" id="UP001163823">
    <property type="component" value="Chromosome 5"/>
</dbReference>
<keyword evidence="9 12" id="KW-0472">Membrane</keyword>
<dbReference type="Gene3D" id="3.80.10.10">
    <property type="entry name" value="Ribonuclease Inhibitor"/>
    <property type="match status" value="5"/>
</dbReference>
<keyword evidence="8 12" id="KW-1133">Transmembrane helix</keyword>
<dbReference type="SUPFAM" id="SSF52058">
    <property type="entry name" value="L domain-like"/>
    <property type="match status" value="3"/>
</dbReference>
<dbReference type="SMART" id="SM00369">
    <property type="entry name" value="LRR_TYP"/>
    <property type="match status" value="9"/>
</dbReference>
<keyword evidence="15" id="KW-0808">Transferase</keyword>
<feature type="signal peptide" evidence="13">
    <location>
        <begin position="1"/>
        <end position="18"/>
    </location>
</feature>
<comment type="subcellular location">
    <subcellularLocation>
        <location evidence="1">Cell membrane</location>
        <topology evidence="1">Single-pass type I membrane protein</topology>
    </subcellularLocation>
</comment>
<evidence type="ECO:0000259" key="14">
    <source>
        <dbReference type="Pfam" id="PF08263"/>
    </source>
</evidence>
<feature type="domain" description="Leucine-rich repeat-containing N-terminal plant-type" evidence="14">
    <location>
        <begin position="35"/>
        <end position="72"/>
    </location>
</feature>
<dbReference type="KEGG" id="qsa:O6P43_012618"/>
<accession>A0AAD7M261</accession>
<keyword evidence="16" id="KW-1185">Reference proteome</keyword>
<dbReference type="EMBL" id="JARAOO010000005">
    <property type="protein sequence ID" value="KAJ7968527.1"/>
    <property type="molecule type" value="Genomic_DNA"/>
</dbReference>
<evidence type="ECO:0000256" key="5">
    <source>
        <dbReference type="ARBA" id="ARBA00022692"/>
    </source>
</evidence>
<dbReference type="InterPro" id="IPR013210">
    <property type="entry name" value="LRR_N_plant-typ"/>
</dbReference>
<keyword evidence="3" id="KW-1003">Cell membrane</keyword>
<comment type="similarity">
    <text evidence="2">Belongs to the RLP family.</text>
</comment>
<keyword evidence="15" id="KW-0418">Kinase</keyword>
<evidence type="ECO:0000256" key="11">
    <source>
        <dbReference type="ARBA" id="ARBA00023180"/>
    </source>
</evidence>
<sequence length="929" mass="103088">MNPVSFLLLLIFTQATVSVGFGNPANSNNVMCIQSERHDLLSFKQDLVDPSNRLSSWVPGEDCCKWTGIVCNNSTGHVTEIKLGSPFDWKIAHDYEKLALQGKLNPSLLNLKHLRHLDLSWNFFGGIQIPSFIGSMVSLNYLNLSYAGFSGMIPPHMGNLTNLHSLGLQNSDGYFYEAELFVDNLHWLHSLSSLKYLNLGYVNLNKASDWLLSLNTLSTLLKLHLSNCELDQIPSLENVNFTSLTTIDISHNNFNSSIPSWMFNLTILESLSLASSNFKGELSHHFGNLCNLKRVDMSANNLLGDISKVFEGCYFGSLMSLDLSDNQFSGSLTDKIGSFKSLYNLGLQDNLISGPIPLTIGELSSLVKLHFSSNQLNGSIPESLGSLSNLEQLYIEGNNLEGEVSDIHFSNLTKLRILFASGNPLILKVSSHWIPPFHLEGIGLGSWKVGPLFPKWLRSQLNYTLLDLSDAGISDVIPTWFWNLSNYVAFLNLSHNQISGEIPDMLEHGYGYASIFLASNQFKGQVPRISFNVTELDLSHNSFTGSISHILCHEMGNQHALQFLHLGDNLLTGEVPNCWMNWTNLQVIVLNNNNLTGEIPSSFGNLRRLASFHVRNNNLHGSLPSSMQNCELLSTIDLSINEFTGKIPKWIGLLKLAFLNLRRNKFAGQIPIELCHLSSLQIMDLADNNLSGSIPRCFNNFSAMTSEGHSENAIFYDFDFYGLFWEEASVVSKGREDEYSAILGLQSILDLSNNNLSAKIPEELTMLKGLSSLNLSGNHLTGKIPEKVGNMVRLESLDLSRNQLSGEIPPSISRLNFLSHFNVSCNSLSGEIPLSTQIQSLDASGFIGNELCGPPFTKSCSRNEKMTPIDGDAGKGEGDGGPWFYFVVALGYVIGFWGACGPLLFSKPWRSAYFRFLDTTWYKIQDCFS</sequence>
<dbReference type="InterPro" id="IPR001611">
    <property type="entry name" value="Leu-rich_rpt"/>
</dbReference>
<keyword evidence="5 12" id="KW-0812">Transmembrane</keyword>
<name>A0AAD7M261_QUISA</name>
<evidence type="ECO:0000256" key="2">
    <source>
        <dbReference type="ARBA" id="ARBA00009592"/>
    </source>
</evidence>
<evidence type="ECO:0000256" key="8">
    <source>
        <dbReference type="ARBA" id="ARBA00022989"/>
    </source>
</evidence>
<dbReference type="GO" id="GO:0005886">
    <property type="term" value="C:plasma membrane"/>
    <property type="evidence" value="ECO:0007669"/>
    <property type="project" value="UniProtKB-SubCell"/>
</dbReference>
<evidence type="ECO:0000256" key="9">
    <source>
        <dbReference type="ARBA" id="ARBA00023136"/>
    </source>
</evidence>
<dbReference type="Pfam" id="PF00560">
    <property type="entry name" value="LRR_1"/>
    <property type="match status" value="11"/>
</dbReference>
<evidence type="ECO:0000256" key="4">
    <source>
        <dbReference type="ARBA" id="ARBA00022614"/>
    </source>
</evidence>
<dbReference type="FunFam" id="3.80.10.10:FF:000111">
    <property type="entry name" value="LRR receptor-like serine/threonine-protein kinase ERECTA"/>
    <property type="match status" value="1"/>
</dbReference>
<dbReference type="GO" id="GO:0016301">
    <property type="term" value="F:kinase activity"/>
    <property type="evidence" value="ECO:0007669"/>
    <property type="project" value="UniProtKB-KW"/>
</dbReference>
<keyword evidence="7" id="KW-0677">Repeat</keyword>
<dbReference type="InterPro" id="IPR032675">
    <property type="entry name" value="LRR_dom_sf"/>
</dbReference>
<dbReference type="FunFam" id="3.80.10.10:FF:000095">
    <property type="entry name" value="LRR receptor-like serine/threonine-protein kinase GSO1"/>
    <property type="match status" value="2"/>
</dbReference>
<organism evidence="15 16">
    <name type="scientific">Quillaja saponaria</name>
    <name type="common">Soap bark tree</name>
    <dbReference type="NCBI Taxonomy" id="32244"/>
    <lineage>
        <taxon>Eukaryota</taxon>
        <taxon>Viridiplantae</taxon>
        <taxon>Streptophyta</taxon>
        <taxon>Embryophyta</taxon>
        <taxon>Tracheophyta</taxon>
        <taxon>Spermatophyta</taxon>
        <taxon>Magnoliopsida</taxon>
        <taxon>eudicotyledons</taxon>
        <taxon>Gunneridae</taxon>
        <taxon>Pentapetalae</taxon>
        <taxon>rosids</taxon>
        <taxon>fabids</taxon>
        <taxon>Fabales</taxon>
        <taxon>Quillajaceae</taxon>
        <taxon>Quillaja</taxon>
    </lineage>
</organism>
<keyword evidence="4" id="KW-0433">Leucine-rich repeat</keyword>
<dbReference type="Pfam" id="PF08263">
    <property type="entry name" value="LRRNT_2"/>
    <property type="match status" value="1"/>
</dbReference>
<proteinExistence type="inferred from homology"/>
<evidence type="ECO:0000256" key="1">
    <source>
        <dbReference type="ARBA" id="ARBA00004251"/>
    </source>
</evidence>
<feature type="chain" id="PRO_5042151809" evidence="13">
    <location>
        <begin position="19"/>
        <end position="929"/>
    </location>
</feature>